<dbReference type="GO" id="GO:0032446">
    <property type="term" value="P:protein modification by small protein conjugation"/>
    <property type="evidence" value="ECO:0007669"/>
    <property type="project" value="TreeGrafter"/>
</dbReference>
<proteinExistence type="inferred from homology"/>
<name>A0AAN6FFB8_9PEZI</name>
<keyword evidence="6" id="KW-0072">Autophagy</keyword>
<organism evidence="8 9">
    <name type="scientific">Friedmanniomyces endolithicus</name>
    <dbReference type="NCBI Taxonomy" id="329885"/>
    <lineage>
        <taxon>Eukaryota</taxon>
        <taxon>Fungi</taxon>
        <taxon>Dikarya</taxon>
        <taxon>Ascomycota</taxon>
        <taxon>Pezizomycotina</taxon>
        <taxon>Dothideomycetes</taxon>
        <taxon>Dothideomycetidae</taxon>
        <taxon>Mycosphaerellales</taxon>
        <taxon>Teratosphaeriaceae</taxon>
        <taxon>Friedmanniomyces</taxon>
    </lineage>
</organism>
<reference evidence="8" key="1">
    <citation type="submission" date="2021-12" db="EMBL/GenBank/DDBJ databases">
        <title>Black yeast isolated from Biological Soil Crust.</title>
        <authorList>
            <person name="Kurbessoian T."/>
        </authorList>
    </citation>
    <scope>NUCLEOTIDE SEQUENCE</scope>
    <source>
        <strain evidence="8">CCFEE 5208</strain>
    </source>
</reference>
<dbReference type="GO" id="GO:0061651">
    <property type="term" value="F:Atg12 conjugating enzyme activity"/>
    <property type="evidence" value="ECO:0007669"/>
    <property type="project" value="TreeGrafter"/>
</dbReference>
<keyword evidence="5" id="KW-0653">Protein transport</keyword>
<evidence type="ECO:0000256" key="5">
    <source>
        <dbReference type="ARBA" id="ARBA00022927"/>
    </source>
</evidence>
<keyword evidence="4" id="KW-0833">Ubl conjugation pathway</keyword>
<dbReference type="PANTHER" id="PTHR14957">
    <property type="entry name" value="UBIQUITIN-LIKE-CONJUGATING ENZYME ATG10"/>
    <property type="match status" value="1"/>
</dbReference>
<dbReference type="PANTHER" id="PTHR14957:SF1">
    <property type="entry name" value="UBIQUITIN-LIKE-CONJUGATING ENZYME ATG10"/>
    <property type="match status" value="1"/>
</dbReference>
<evidence type="ECO:0000256" key="3">
    <source>
        <dbReference type="ARBA" id="ARBA00022679"/>
    </source>
</evidence>
<dbReference type="InterPro" id="IPR007135">
    <property type="entry name" value="Atg3/Atg10"/>
</dbReference>
<keyword evidence="3" id="KW-0808">Transferase</keyword>
<evidence type="ECO:0000313" key="9">
    <source>
        <dbReference type="Proteomes" id="UP001168146"/>
    </source>
</evidence>
<evidence type="ECO:0000256" key="4">
    <source>
        <dbReference type="ARBA" id="ARBA00022786"/>
    </source>
</evidence>
<evidence type="ECO:0000256" key="2">
    <source>
        <dbReference type="ARBA" id="ARBA00021099"/>
    </source>
</evidence>
<dbReference type="GO" id="GO:0000422">
    <property type="term" value="P:autophagy of mitochondrion"/>
    <property type="evidence" value="ECO:0007669"/>
    <property type="project" value="TreeGrafter"/>
</dbReference>
<comment type="similarity">
    <text evidence="1">Belongs to the ATG10 family.</text>
</comment>
<gene>
    <name evidence="8" type="ORF">LTR82_012154</name>
</gene>
<dbReference type="GO" id="GO:0015031">
    <property type="term" value="P:protein transport"/>
    <property type="evidence" value="ECO:0007669"/>
    <property type="project" value="UniProtKB-KW"/>
</dbReference>
<dbReference type="GO" id="GO:0005829">
    <property type="term" value="C:cytosol"/>
    <property type="evidence" value="ECO:0007669"/>
    <property type="project" value="TreeGrafter"/>
</dbReference>
<evidence type="ECO:0000256" key="6">
    <source>
        <dbReference type="ARBA" id="ARBA00023006"/>
    </source>
</evidence>
<dbReference type="EMBL" id="JASUXU010000048">
    <property type="protein sequence ID" value="KAK0316126.1"/>
    <property type="molecule type" value="Genomic_DNA"/>
</dbReference>
<dbReference type="Pfam" id="PF03987">
    <property type="entry name" value="Autophagy_act_C"/>
    <property type="match status" value="1"/>
</dbReference>
<protein>
    <recommendedName>
        <fullName evidence="2">Ubiquitin-like-conjugating enzyme ATG10</fullName>
    </recommendedName>
    <alternativeName>
        <fullName evidence="7">Autophagy-related protein 10</fullName>
    </alternativeName>
</protein>
<accession>A0AAN6FFB8</accession>
<dbReference type="AlphaFoldDB" id="A0AAN6FFB8"/>
<dbReference type="Gene3D" id="3.30.1460.50">
    <property type="match status" value="1"/>
</dbReference>
<sequence>MSRPRFSRIFYSPIKKAQRTYGKSAMTATTPGRPPAFGVPIQSHIEPPAFVAAITALQRTWTEVDGENEWEDPYGPSFLRIARRLDATAIGLPYSKGCDDPVEAAVPEDDDEEALKRSPSGVRSGLVVLYDIVYSPSYRVPVLYLTCRGDSSADIHEILTTALHKPQLRSTGPLGAPSLTDHPVTGIPAYFVHPCRTAEAMAAVGGTSTRAPVEYLSLWLGLVGPGVGLAIPVAIAEALRKW</sequence>
<keyword evidence="5" id="KW-0813">Transport</keyword>
<evidence type="ECO:0000313" key="8">
    <source>
        <dbReference type="EMBL" id="KAK0316126.1"/>
    </source>
</evidence>
<dbReference type="GO" id="GO:0000045">
    <property type="term" value="P:autophagosome assembly"/>
    <property type="evidence" value="ECO:0007669"/>
    <property type="project" value="TreeGrafter"/>
</dbReference>
<evidence type="ECO:0000256" key="1">
    <source>
        <dbReference type="ARBA" id="ARBA00005696"/>
    </source>
</evidence>
<dbReference type="Proteomes" id="UP001168146">
    <property type="component" value="Unassembled WGS sequence"/>
</dbReference>
<comment type="caution">
    <text evidence="8">The sequence shown here is derived from an EMBL/GenBank/DDBJ whole genome shotgun (WGS) entry which is preliminary data.</text>
</comment>
<evidence type="ECO:0000256" key="7">
    <source>
        <dbReference type="ARBA" id="ARBA00029833"/>
    </source>
</evidence>